<organism evidence="2 3">
    <name type="scientific">Halovivax cerinus</name>
    <dbReference type="NCBI Taxonomy" id="1487865"/>
    <lineage>
        <taxon>Archaea</taxon>
        <taxon>Methanobacteriati</taxon>
        <taxon>Methanobacteriota</taxon>
        <taxon>Stenosarchaea group</taxon>
        <taxon>Halobacteria</taxon>
        <taxon>Halobacteriales</taxon>
        <taxon>Natrialbaceae</taxon>
        <taxon>Halovivax</taxon>
    </lineage>
</organism>
<protein>
    <submittedName>
        <fullName evidence="2">Uncharacterized protein</fullName>
    </submittedName>
</protein>
<proteinExistence type="predicted"/>
<sequence>MKRRQYIVATSGTTLLALGSAGAQEGSGDEESDESEWPPFVPDDFEPDPFEFEGEGSEIREGIEIDGGLTVVRAAYDGPEIGTFIVEFVPEEGDVGDLFQNQLEPYEGERAAAVEAGTYVVDVEADGEWSLAVYQPRAESGNSPPVEVSGETDRVFGPYEFGGTHVATGSHTGEGNFIVEVVPMEVGQFGGFSELVFNEIGAVDGIETAFQYEGIGWVGVRADGEWTLAME</sequence>
<dbReference type="RefSeq" id="WP_256531932.1">
    <property type="nucleotide sequence ID" value="NZ_CP101824.1"/>
</dbReference>
<dbReference type="Proteomes" id="UP001595846">
    <property type="component" value="Unassembled WGS sequence"/>
</dbReference>
<dbReference type="EMBL" id="JBHSAQ010000001">
    <property type="protein sequence ID" value="MFC3957137.1"/>
    <property type="molecule type" value="Genomic_DNA"/>
</dbReference>
<evidence type="ECO:0000313" key="2">
    <source>
        <dbReference type="EMBL" id="MFC3957137.1"/>
    </source>
</evidence>
<keyword evidence="3" id="KW-1185">Reference proteome</keyword>
<dbReference type="AlphaFoldDB" id="A0ABD5NJI8"/>
<evidence type="ECO:0000313" key="3">
    <source>
        <dbReference type="Proteomes" id="UP001595846"/>
    </source>
</evidence>
<gene>
    <name evidence="2" type="ORF">ACFOUR_01955</name>
</gene>
<feature type="compositionally biased region" description="Acidic residues" evidence="1">
    <location>
        <begin position="27"/>
        <end position="36"/>
    </location>
</feature>
<comment type="caution">
    <text evidence="2">The sequence shown here is derived from an EMBL/GenBank/DDBJ whole genome shotgun (WGS) entry which is preliminary data.</text>
</comment>
<evidence type="ECO:0000256" key="1">
    <source>
        <dbReference type="SAM" id="MobiDB-lite"/>
    </source>
</evidence>
<accession>A0ABD5NJI8</accession>
<name>A0ABD5NJI8_9EURY</name>
<reference evidence="2 3" key="1">
    <citation type="journal article" date="2019" name="Int. J. Syst. Evol. Microbiol.">
        <title>The Global Catalogue of Microorganisms (GCM) 10K type strain sequencing project: providing services to taxonomists for standard genome sequencing and annotation.</title>
        <authorList>
            <consortium name="The Broad Institute Genomics Platform"/>
            <consortium name="The Broad Institute Genome Sequencing Center for Infectious Disease"/>
            <person name="Wu L."/>
            <person name="Ma J."/>
        </authorList>
    </citation>
    <scope>NUCLEOTIDE SEQUENCE [LARGE SCALE GENOMIC DNA]</scope>
    <source>
        <strain evidence="2 3">IBRC-M 10256</strain>
    </source>
</reference>
<dbReference type="GeneID" id="73904697"/>
<feature type="region of interest" description="Disordered" evidence="1">
    <location>
        <begin position="18"/>
        <end position="46"/>
    </location>
</feature>